<protein>
    <submittedName>
        <fullName evidence="1">SpoIIAA-like protein</fullName>
    </submittedName>
</protein>
<dbReference type="Gene3D" id="3.40.50.10600">
    <property type="entry name" value="SpoIIaa-like domains"/>
    <property type="match status" value="1"/>
</dbReference>
<proteinExistence type="predicted"/>
<gene>
    <name evidence="1" type="ORF">C7456_104117</name>
</gene>
<name>A0A316IAC6_9GAMM</name>
<dbReference type="SUPFAM" id="SSF52091">
    <property type="entry name" value="SpoIIaa-like"/>
    <property type="match status" value="1"/>
</dbReference>
<accession>A0A316IAC6</accession>
<dbReference type="OrthoDB" id="555504at2"/>
<dbReference type="EMBL" id="QGHC01000004">
    <property type="protein sequence ID" value="PWK89766.1"/>
    <property type="molecule type" value="Genomic_DNA"/>
</dbReference>
<dbReference type="Pfam" id="PF11964">
    <property type="entry name" value="SpoIIAA-like"/>
    <property type="match status" value="1"/>
</dbReference>
<evidence type="ECO:0000313" key="1">
    <source>
        <dbReference type="EMBL" id="PWK89766.1"/>
    </source>
</evidence>
<reference evidence="1 2" key="1">
    <citation type="submission" date="2018-05" db="EMBL/GenBank/DDBJ databases">
        <title>Genomic Encyclopedia of Type Strains, Phase IV (KMG-IV): sequencing the most valuable type-strain genomes for metagenomic binning, comparative biology and taxonomic classification.</title>
        <authorList>
            <person name="Goeker M."/>
        </authorList>
    </citation>
    <scope>NUCLEOTIDE SEQUENCE [LARGE SCALE GENOMIC DNA]</scope>
    <source>
        <strain evidence="1 2">DSM 14263</strain>
    </source>
</reference>
<sequence>MIEQMSGLPAGVLGFSAHGQITAADYENVIMPDIEAAFALNRKIRLIYHLGPDFTGYDAGAMWDDVNLGLRHFSGWERVALVTDVGWVRAMARMFGFAIPGEFRLFGNAELEEAKRWIAGPPERTPSA</sequence>
<keyword evidence="2" id="KW-1185">Reference proteome</keyword>
<dbReference type="Proteomes" id="UP000245812">
    <property type="component" value="Unassembled WGS sequence"/>
</dbReference>
<dbReference type="InterPro" id="IPR038396">
    <property type="entry name" value="SpoIIAA-like_sf"/>
</dbReference>
<organism evidence="1 2">
    <name type="scientific">Fulvimonas soli</name>
    <dbReference type="NCBI Taxonomy" id="155197"/>
    <lineage>
        <taxon>Bacteria</taxon>
        <taxon>Pseudomonadati</taxon>
        <taxon>Pseudomonadota</taxon>
        <taxon>Gammaproteobacteria</taxon>
        <taxon>Lysobacterales</taxon>
        <taxon>Rhodanobacteraceae</taxon>
        <taxon>Fulvimonas</taxon>
    </lineage>
</organism>
<comment type="caution">
    <text evidence="1">The sequence shown here is derived from an EMBL/GenBank/DDBJ whole genome shotgun (WGS) entry which is preliminary data.</text>
</comment>
<dbReference type="RefSeq" id="WP_109722889.1">
    <property type="nucleotide sequence ID" value="NZ_MSZV01000007.1"/>
</dbReference>
<dbReference type="InterPro" id="IPR021866">
    <property type="entry name" value="SpoIIAA-like"/>
</dbReference>
<dbReference type="AlphaFoldDB" id="A0A316IAC6"/>
<evidence type="ECO:0000313" key="2">
    <source>
        <dbReference type="Proteomes" id="UP000245812"/>
    </source>
</evidence>
<dbReference type="InterPro" id="IPR036513">
    <property type="entry name" value="STAS_dom_sf"/>
</dbReference>